<evidence type="ECO:0000313" key="2">
    <source>
        <dbReference type="Proteomes" id="UP000231333"/>
    </source>
</evidence>
<dbReference type="Proteomes" id="UP000231333">
    <property type="component" value="Unassembled WGS sequence"/>
</dbReference>
<gene>
    <name evidence="1" type="ORF">COV34_02260</name>
</gene>
<dbReference type="SUPFAM" id="SSF89095">
    <property type="entry name" value="GatB/YqeY motif"/>
    <property type="match status" value="1"/>
</dbReference>
<reference evidence="1 2" key="1">
    <citation type="submission" date="2017-09" db="EMBL/GenBank/DDBJ databases">
        <title>Depth-based differentiation of microbial function through sediment-hosted aquifers and enrichment of novel symbionts in the deep terrestrial subsurface.</title>
        <authorList>
            <person name="Probst A.J."/>
            <person name="Ladd B."/>
            <person name="Jarett J.K."/>
            <person name="Geller-Mcgrath D.E."/>
            <person name="Sieber C.M."/>
            <person name="Emerson J.B."/>
            <person name="Anantharaman K."/>
            <person name="Thomas B.C."/>
            <person name="Malmstrom R."/>
            <person name="Stieglmeier M."/>
            <person name="Klingl A."/>
            <person name="Woyke T."/>
            <person name="Ryan C.M."/>
            <person name="Banfield J.F."/>
        </authorList>
    </citation>
    <scope>NUCLEOTIDE SEQUENCE [LARGE SCALE GENOMIC DNA]</scope>
    <source>
        <strain evidence="1">CG10_big_fil_rev_8_21_14_0_10_42_12</strain>
    </source>
</reference>
<dbReference type="Gene3D" id="1.10.1510.10">
    <property type="entry name" value="Uncharacterised protein YqeY/AIM41 PF09424, N-terminal domain"/>
    <property type="match status" value="1"/>
</dbReference>
<dbReference type="EMBL" id="PCXL01000011">
    <property type="protein sequence ID" value="PIR38407.1"/>
    <property type="molecule type" value="Genomic_DNA"/>
</dbReference>
<organism evidence="1 2">
    <name type="scientific">Candidatus Zambryskibacteria bacterium CG10_big_fil_rev_8_21_14_0_10_42_12</name>
    <dbReference type="NCBI Taxonomy" id="1975115"/>
    <lineage>
        <taxon>Bacteria</taxon>
        <taxon>Candidatus Zambryskiibacteriota</taxon>
    </lineage>
</organism>
<dbReference type="GO" id="GO:0016884">
    <property type="term" value="F:carbon-nitrogen ligase activity, with glutamine as amido-N-donor"/>
    <property type="evidence" value="ECO:0007669"/>
    <property type="project" value="InterPro"/>
</dbReference>
<evidence type="ECO:0000313" key="1">
    <source>
        <dbReference type="EMBL" id="PIR38407.1"/>
    </source>
</evidence>
<dbReference type="InterPro" id="IPR042184">
    <property type="entry name" value="YqeY/Aim41_N"/>
</dbReference>
<sequence>MSIHEDIRTQMVVAMKAKDSVRLETLRGLISSFSNESVTLGRTPKDQLSDDEAIAVIKRAVKQRKEAIEQFRAGNREDLAENEEKELAVLNPLLPAAMPVEEIEKIAIAKQTELGLTDKSKMGILIGAVMKETAGKADGGDVKKIVENLF</sequence>
<name>A0A2H0QVZ0_9BACT</name>
<accession>A0A2H0QVZ0</accession>
<dbReference type="InterPro" id="IPR019004">
    <property type="entry name" value="YqeY/Aim41"/>
</dbReference>
<dbReference type="Pfam" id="PF09424">
    <property type="entry name" value="YqeY"/>
    <property type="match status" value="1"/>
</dbReference>
<proteinExistence type="predicted"/>
<dbReference type="InterPro" id="IPR023168">
    <property type="entry name" value="GatB_Yqey_C_2"/>
</dbReference>
<dbReference type="InterPro" id="IPR003789">
    <property type="entry name" value="Asn/Gln_tRNA_amidoTrase-B-like"/>
</dbReference>
<dbReference type="PANTHER" id="PTHR28055:SF1">
    <property type="entry name" value="ALTERED INHERITANCE OF MITOCHONDRIA PROTEIN 41, MITOCHONDRIAL"/>
    <property type="match status" value="1"/>
</dbReference>
<dbReference type="PANTHER" id="PTHR28055">
    <property type="entry name" value="ALTERED INHERITANCE OF MITOCHONDRIA PROTEIN 41, MITOCHONDRIAL"/>
    <property type="match status" value="1"/>
</dbReference>
<protein>
    <recommendedName>
        <fullName evidence="3">Glutamyl-tRNA amidotransferase</fullName>
    </recommendedName>
</protein>
<dbReference type="Gene3D" id="1.10.10.410">
    <property type="match status" value="1"/>
</dbReference>
<comment type="caution">
    <text evidence="1">The sequence shown here is derived from an EMBL/GenBank/DDBJ whole genome shotgun (WGS) entry which is preliminary data.</text>
</comment>
<dbReference type="AlphaFoldDB" id="A0A2H0QVZ0"/>
<evidence type="ECO:0008006" key="3">
    <source>
        <dbReference type="Google" id="ProtNLM"/>
    </source>
</evidence>